<evidence type="ECO:0000259" key="9">
    <source>
        <dbReference type="PROSITE" id="PS50928"/>
    </source>
</evidence>
<sequence>MFAPLDPARWSDANGFDLGPGIRRGNRMGGGVLMAKKSAPGPLEYLRRWQMQAWLAAVFIFLYAPLIALMAFSFNDSKRNIVWKGFTLKYYEKLFNNSELLEAFGNSLTIAAASTVISLFLGAAVALALWRFRFPGKTAVDGAMALPIVVPEICMGVAMLVFFAKVLPWPQGMPWPLNLGAIIIAHVSFSFPFVAVVVRARMASFNREMEEAARDLGAGEFRTIKDVILPHMAPSLIAGALLAFTLSLDDFVITFFTAGPDTVTFPVKVYSMVRFSVTPEVNAASTVLIVLTVLLTAAALKLQGNPAAAAGHGAKDGK</sequence>
<evidence type="ECO:0000256" key="2">
    <source>
        <dbReference type="ARBA" id="ARBA00007069"/>
    </source>
</evidence>
<protein>
    <submittedName>
        <fullName evidence="10">Spermidine/putrescine ABC transporter, permease protein</fullName>
    </submittedName>
</protein>
<dbReference type="HOGENOM" id="CLU_016047_3_0_5"/>
<keyword evidence="6 8" id="KW-1133">Transmembrane helix</keyword>
<feature type="transmembrane region" description="Helical" evidence="8">
    <location>
        <begin position="142"/>
        <end position="163"/>
    </location>
</feature>
<feature type="transmembrane region" description="Helical" evidence="8">
    <location>
        <begin position="108"/>
        <end position="130"/>
    </location>
</feature>
<dbReference type="Proteomes" id="UP000001816">
    <property type="component" value="Chromosome"/>
</dbReference>
<keyword evidence="5 8" id="KW-0812">Transmembrane</keyword>
<dbReference type="CDD" id="cd06261">
    <property type="entry name" value="TM_PBP2"/>
    <property type="match status" value="1"/>
</dbReference>
<dbReference type="PROSITE" id="PS50928">
    <property type="entry name" value="ABC_TM1"/>
    <property type="match status" value="1"/>
</dbReference>
<dbReference type="GO" id="GO:0005886">
    <property type="term" value="C:plasma membrane"/>
    <property type="evidence" value="ECO:0007669"/>
    <property type="project" value="UniProtKB-SubCell"/>
</dbReference>
<comment type="subcellular location">
    <subcellularLocation>
        <location evidence="1 8">Cell membrane</location>
        <topology evidence="1 8">Multi-pass membrane protein</topology>
    </subcellularLocation>
</comment>
<dbReference type="eggNOG" id="COG1177">
    <property type="taxonomic scope" value="Bacteria"/>
</dbReference>
<evidence type="ECO:0000256" key="6">
    <source>
        <dbReference type="ARBA" id="ARBA00022989"/>
    </source>
</evidence>
<dbReference type="EMBL" id="AE005673">
    <property type="protein sequence ID" value="AAK25097.1"/>
    <property type="molecule type" value="Genomic_DNA"/>
</dbReference>
<dbReference type="SMR" id="Q9A3R7"/>
<feature type="transmembrane region" description="Helical" evidence="8">
    <location>
        <begin position="175"/>
        <end position="198"/>
    </location>
</feature>
<proteinExistence type="inferred from homology"/>
<feature type="transmembrane region" description="Helical" evidence="8">
    <location>
        <begin position="235"/>
        <end position="258"/>
    </location>
</feature>
<dbReference type="PIR" id="E87637">
    <property type="entry name" value="E87637"/>
</dbReference>
<dbReference type="PANTHER" id="PTHR43848:SF2">
    <property type="entry name" value="PUTRESCINE TRANSPORT SYSTEM PERMEASE PROTEIN POTI"/>
    <property type="match status" value="1"/>
</dbReference>
<dbReference type="Gene3D" id="1.10.3720.10">
    <property type="entry name" value="MetI-like"/>
    <property type="match status" value="1"/>
</dbReference>
<dbReference type="STRING" id="190650.CC_3135"/>
<dbReference type="PANTHER" id="PTHR43848">
    <property type="entry name" value="PUTRESCINE TRANSPORT SYSTEM PERMEASE PROTEIN POTI"/>
    <property type="match status" value="1"/>
</dbReference>
<organism evidence="10 11">
    <name type="scientific">Caulobacter vibrioides (strain ATCC 19089 / CIP 103742 / CB 15)</name>
    <name type="common">Caulobacter crescentus</name>
    <dbReference type="NCBI Taxonomy" id="190650"/>
    <lineage>
        <taxon>Bacteria</taxon>
        <taxon>Pseudomonadati</taxon>
        <taxon>Pseudomonadota</taxon>
        <taxon>Alphaproteobacteria</taxon>
        <taxon>Caulobacterales</taxon>
        <taxon>Caulobacteraceae</taxon>
        <taxon>Caulobacter</taxon>
    </lineage>
</organism>
<keyword evidence="7 8" id="KW-0472">Membrane</keyword>
<gene>
    <name evidence="10" type="ordered locus">CC_3135</name>
</gene>
<dbReference type="InterPro" id="IPR051789">
    <property type="entry name" value="Bact_Polyamine_Transport"/>
</dbReference>
<keyword evidence="4" id="KW-1003">Cell membrane</keyword>
<evidence type="ECO:0000256" key="5">
    <source>
        <dbReference type="ARBA" id="ARBA00022692"/>
    </source>
</evidence>
<feature type="transmembrane region" description="Helical" evidence="8">
    <location>
        <begin position="53"/>
        <end position="74"/>
    </location>
</feature>
<keyword evidence="11" id="KW-1185">Reference proteome</keyword>
<comment type="similarity">
    <text evidence="2">Belongs to the binding-protein-dependent transport system permease family. CysTW subfamily.</text>
</comment>
<evidence type="ECO:0000313" key="10">
    <source>
        <dbReference type="EMBL" id="AAK25097.1"/>
    </source>
</evidence>
<evidence type="ECO:0000256" key="1">
    <source>
        <dbReference type="ARBA" id="ARBA00004651"/>
    </source>
</evidence>
<accession>Q9A3R7</accession>
<dbReference type="SUPFAM" id="SSF161098">
    <property type="entry name" value="MetI-like"/>
    <property type="match status" value="1"/>
</dbReference>
<feature type="transmembrane region" description="Helical" evidence="8">
    <location>
        <begin position="281"/>
        <end position="300"/>
    </location>
</feature>
<dbReference type="InterPro" id="IPR000515">
    <property type="entry name" value="MetI-like"/>
</dbReference>
<dbReference type="EnsemblBacteria" id="AAK25097">
    <property type="protein sequence ID" value="AAK25097"/>
    <property type="gene ID" value="CC_3135"/>
</dbReference>
<dbReference type="AlphaFoldDB" id="Q9A3R7"/>
<dbReference type="KEGG" id="ccr:CC_3135"/>
<feature type="domain" description="ABC transmembrane type-1" evidence="9">
    <location>
        <begin position="104"/>
        <end position="299"/>
    </location>
</feature>
<name>Q9A3R7_CAUVC</name>
<dbReference type="PATRIC" id="fig|190650.5.peg.3145"/>
<dbReference type="InterPro" id="IPR035906">
    <property type="entry name" value="MetI-like_sf"/>
</dbReference>
<evidence type="ECO:0000256" key="8">
    <source>
        <dbReference type="RuleBase" id="RU363032"/>
    </source>
</evidence>
<evidence type="ECO:0000313" key="11">
    <source>
        <dbReference type="Proteomes" id="UP000001816"/>
    </source>
</evidence>
<evidence type="ECO:0000256" key="7">
    <source>
        <dbReference type="ARBA" id="ARBA00023136"/>
    </source>
</evidence>
<dbReference type="GO" id="GO:0055085">
    <property type="term" value="P:transmembrane transport"/>
    <property type="evidence" value="ECO:0007669"/>
    <property type="project" value="InterPro"/>
</dbReference>
<dbReference type="Pfam" id="PF00528">
    <property type="entry name" value="BPD_transp_1"/>
    <property type="match status" value="1"/>
</dbReference>
<evidence type="ECO:0000256" key="4">
    <source>
        <dbReference type="ARBA" id="ARBA00022475"/>
    </source>
</evidence>
<dbReference type="BioCyc" id="CAULO:CC3135-MONOMER"/>
<reference evidence="10 11" key="1">
    <citation type="journal article" date="2001" name="Proc. Natl. Acad. Sci. U.S.A.">
        <title>Complete genome sequence of Caulobacter crescentus.</title>
        <authorList>
            <person name="Nierman W.C."/>
            <person name="Feldblyum T.V."/>
            <person name="Laub M.T."/>
            <person name="Paulsen I.T."/>
            <person name="Nelson K.E."/>
            <person name="Eisen J.A."/>
            <person name="Heidelberg J.F."/>
            <person name="Alley M.R."/>
            <person name="Ohta N."/>
            <person name="Maddock J.R."/>
            <person name="Potocka I."/>
            <person name="Nelson W.C."/>
            <person name="Newton A."/>
            <person name="Stephens C."/>
            <person name="Phadke N.D."/>
            <person name="Ely B."/>
            <person name="DeBoy R.T."/>
            <person name="Dodson R.J."/>
            <person name="Durkin A.S."/>
            <person name="Gwinn M.L."/>
            <person name="Haft D.H."/>
            <person name="Kolonay J.F."/>
            <person name="Smit J."/>
            <person name="Craven M.B."/>
            <person name="Khouri H."/>
            <person name="Shetty J."/>
            <person name="Berry K."/>
            <person name="Utterback T."/>
            <person name="Tran K."/>
            <person name="Wolf A."/>
            <person name="Vamathevan J."/>
            <person name="Ermolaeva M."/>
            <person name="White O."/>
            <person name="Salzberg S.L."/>
            <person name="Venter J.C."/>
            <person name="Shapiro L."/>
            <person name="Fraser C.M."/>
        </authorList>
    </citation>
    <scope>NUCLEOTIDE SEQUENCE [LARGE SCALE GENOMIC DNA]</scope>
    <source>
        <strain evidence="11">ATCC 19089 / CB15</strain>
    </source>
</reference>
<evidence type="ECO:0000256" key="3">
    <source>
        <dbReference type="ARBA" id="ARBA00022448"/>
    </source>
</evidence>
<keyword evidence="3 8" id="KW-0813">Transport</keyword>